<keyword evidence="9" id="KW-0812">Transmembrane</keyword>
<sequence length="155" mass="17453">MSSDSPPPSYSPPRPPPPYESPEPKTEKSLEMADNEKNEKRESSIRIGPAPFVPLSAQPSAFMHPPSQSSTLVIVHPVKEAATSAPYQTFCPKCQMPITTRQHYVTGTFTWILVVVILIFFFPLAFVPFCLDSCKDVQHYCPKCSTPLSYRRKFF</sequence>
<reference evidence="12" key="1">
    <citation type="submission" date="2024-02" db="UniProtKB">
        <authorList>
            <consortium name="WormBaseParasite"/>
        </authorList>
    </citation>
    <scope>IDENTIFICATION</scope>
</reference>
<dbReference type="WBParaSite" id="MBELARI_LOCUS7339">
    <property type="protein sequence ID" value="MBELARI_LOCUS7339"/>
    <property type="gene ID" value="MBELARI_LOCUS7339"/>
</dbReference>
<dbReference type="GO" id="GO:0005765">
    <property type="term" value="C:lysosomal membrane"/>
    <property type="evidence" value="ECO:0007669"/>
    <property type="project" value="UniProtKB-SubCell"/>
</dbReference>
<proteinExistence type="inferred from homology"/>
<evidence type="ECO:0000256" key="6">
    <source>
        <dbReference type="ARBA" id="ARBA00022833"/>
    </source>
</evidence>
<organism evidence="11 12">
    <name type="scientific">Mesorhabditis belari</name>
    <dbReference type="NCBI Taxonomy" id="2138241"/>
    <lineage>
        <taxon>Eukaryota</taxon>
        <taxon>Metazoa</taxon>
        <taxon>Ecdysozoa</taxon>
        <taxon>Nematoda</taxon>
        <taxon>Chromadorea</taxon>
        <taxon>Rhabditida</taxon>
        <taxon>Rhabditina</taxon>
        <taxon>Rhabditomorpha</taxon>
        <taxon>Rhabditoidea</taxon>
        <taxon>Rhabditidae</taxon>
        <taxon>Mesorhabditinae</taxon>
        <taxon>Mesorhabditis</taxon>
    </lineage>
</organism>
<dbReference type="SMART" id="SM00714">
    <property type="entry name" value="LITAF"/>
    <property type="match status" value="1"/>
</dbReference>
<evidence type="ECO:0000256" key="8">
    <source>
        <dbReference type="SAM" id="MobiDB-lite"/>
    </source>
</evidence>
<evidence type="ECO:0000259" key="10">
    <source>
        <dbReference type="PROSITE" id="PS51837"/>
    </source>
</evidence>
<feature type="region of interest" description="Disordered" evidence="8">
    <location>
        <begin position="1"/>
        <end position="49"/>
    </location>
</feature>
<evidence type="ECO:0000313" key="12">
    <source>
        <dbReference type="WBParaSite" id="MBELARI_LOCUS7339"/>
    </source>
</evidence>
<dbReference type="GO" id="GO:0008270">
    <property type="term" value="F:zinc ion binding"/>
    <property type="evidence" value="ECO:0007669"/>
    <property type="project" value="TreeGrafter"/>
</dbReference>
<name>A0AAF3FJP8_9BILA</name>
<dbReference type="PANTHER" id="PTHR23292:SF6">
    <property type="entry name" value="FI16602P1-RELATED"/>
    <property type="match status" value="1"/>
</dbReference>
<dbReference type="InterPro" id="IPR006629">
    <property type="entry name" value="LITAF"/>
</dbReference>
<evidence type="ECO:0000256" key="1">
    <source>
        <dbReference type="ARBA" id="ARBA00004414"/>
    </source>
</evidence>
<keyword evidence="11" id="KW-1185">Reference proteome</keyword>
<evidence type="ECO:0000313" key="11">
    <source>
        <dbReference type="Proteomes" id="UP000887575"/>
    </source>
</evidence>
<evidence type="ECO:0000256" key="2">
    <source>
        <dbReference type="ARBA" id="ARBA00004481"/>
    </source>
</evidence>
<evidence type="ECO:0000256" key="7">
    <source>
        <dbReference type="ARBA" id="ARBA00023136"/>
    </source>
</evidence>
<dbReference type="InterPro" id="IPR037519">
    <property type="entry name" value="LITAF_fam"/>
</dbReference>
<dbReference type="Pfam" id="PF10601">
    <property type="entry name" value="zf-LITAF-like"/>
    <property type="match status" value="1"/>
</dbReference>
<feature type="compositionally biased region" description="Pro residues" evidence="8">
    <location>
        <begin position="1"/>
        <end position="21"/>
    </location>
</feature>
<dbReference type="AlphaFoldDB" id="A0AAF3FJP8"/>
<dbReference type="Proteomes" id="UP000887575">
    <property type="component" value="Unassembled WGS sequence"/>
</dbReference>
<comment type="similarity">
    <text evidence="4">Belongs to the CDIP1/LITAF family.</text>
</comment>
<keyword evidence="9" id="KW-1133">Transmembrane helix</keyword>
<keyword evidence="5" id="KW-0479">Metal-binding</keyword>
<evidence type="ECO:0000256" key="4">
    <source>
        <dbReference type="ARBA" id="ARBA00005975"/>
    </source>
</evidence>
<keyword evidence="7 9" id="KW-0472">Membrane</keyword>
<feature type="transmembrane region" description="Helical" evidence="9">
    <location>
        <begin position="104"/>
        <end position="126"/>
    </location>
</feature>
<accession>A0AAF3FJP8</accession>
<dbReference type="PROSITE" id="PS51837">
    <property type="entry name" value="LITAF"/>
    <property type="match status" value="1"/>
</dbReference>
<feature type="compositionally biased region" description="Basic and acidic residues" evidence="8">
    <location>
        <begin position="22"/>
        <end position="44"/>
    </location>
</feature>
<protein>
    <submittedName>
        <fullName evidence="12">LITAF domain-containing protein</fullName>
    </submittedName>
</protein>
<dbReference type="GO" id="GO:0031902">
    <property type="term" value="C:late endosome membrane"/>
    <property type="evidence" value="ECO:0007669"/>
    <property type="project" value="UniProtKB-SubCell"/>
</dbReference>
<comment type="subcellular location">
    <subcellularLocation>
        <location evidence="2">Endosome membrane</location>
        <topology evidence="2">Peripheral membrane protein</topology>
    </subcellularLocation>
    <subcellularLocation>
        <location evidence="1">Late endosome membrane</location>
    </subcellularLocation>
    <subcellularLocation>
        <location evidence="3">Lysosome membrane</location>
        <topology evidence="3">Peripheral membrane protein</topology>
        <orientation evidence="3">Cytoplasmic side</orientation>
    </subcellularLocation>
</comment>
<evidence type="ECO:0000256" key="5">
    <source>
        <dbReference type="ARBA" id="ARBA00022723"/>
    </source>
</evidence>
<evidence type="ECO:0000256" key="3">
    <source>
        <dbReference type="ARBA" id="ARBA00004630"/>
    </source>
</evidence>
<dbReference type="PANTHER" id="PTHR23292">
    <property type="entry name" value="LIPOPOLYSACCHARIDE-INDUCED TUMOR NECROSIS FACTOR-ALPHA FACTOR"/>
    <property type="match status" value="1"/>
</dbReference>
<keyword evidence="6" id="KW-0862">Zinc</keyword>
<feature type="domain" description="LITAF" evidence="10">
    <location>
        <begin position="70"/>
        <end position="153"/>
    </location>
</feature>
<evidence type="ECO:0000256" key="9">
    <source>
        <dbReference type="SAM" id="Phobius"/>
    </source>
</evidence>